<evidence type="ECO:0000313" key="1">
    <source>
        <dbReference type="EMBL" id="RKN47733.1"/>
    </source>
</evidence>
<name>A0A3A9ZHJ0_9ACTN</name>
<dbReference type="Proteomes" id="UP000281726">
    <property type="component" value="Unassembled WGS sequence"/>
</dbReference>
<dbReference type="EMBL" id="RBAK01000004">
    <property type="protein sequence ID" value="RKN47733.1"/>
    <property type="molecule type" value="Genomic_DNA"/>
</dbReference>
<keyword evidence="2" id="KW-1185">Reference proteome</keyword>
<accession>A0A3A9ZHJ0</accession>
<gene>
    <name evidence="1" type="ORF">D7223_13365</name>
</gene>
<reference evidence="1 2" key="1">
    <citation type="journal article" date="2004" name="Syst. Appl. Microbiol.">
        <title>Cryptoendolithic actinomycetes from antarctic sandstone rock samples: Micromonospora endolithica sp. nov. and two isolates related to Micromonospora coerulea Jensen 1932.</title>
        <authorList>
            <person name="Hirsch P."/>
            <person name="Mevs U."/>
            <person name="Kroppenstedt R.M."/>
            <person name="Schumann P."/>
            <person name="Stackebrandt E."/>
        </authorList>
    </citation>
    <scope>NUCLEOTIDE SEQUENCE [LARGE SCALE GENOMIC DNA]</scope>
    <source>
        <strain evidence="1 2">JCM 12677</strain>
    </source>
</reference>
<comment type="caution">
    <text evidence="1">The sequence shown here is derived from an EMBL/GenBank/DDBJ whole genome shotgun (WGS) entry which is preliminary data.</text>
</comment>
<organism evidence="1 2">
    <name type="scientific">Micromonospora endolithica</name>
    <dbReference type="NCBI Taxonomy" id="230091"/>
    <lineage>
        <taxon>Bacteria</taxon>
        <taxon>Bacillati</taxon>
        <taxon>Actinomycetota</taxon>
        <taxon>Actinomycetes</taxon>
        <taxon>Micromonosporales</taxon>
        <taxon>Micromonosporaceae</taxon>
        <taxon>Micromonospora</taxon>
    </lineage>
</organism>
<sequence>MLVATGDSVTSAHLQLSHAYPVGNCVGNTSADFRVPKLPGNDMIFSYAGKYVANHNRNVTEYFNFARTGMGTGEIRGAGPGHADACRNPWARNSPPIDLADRAIRQAKADRKAAYFVTTGGVNNTNWTEVLTGIAKCGTADHYKDLVQRYFDQHGQLFKAITEWYDLAGKVTTKPNVINGGSCDVRIEGDRSGIRYVHRRIEIKAYDGPAHYAAIKADVESIVEQVLDAGADKVVWMGYYDISRAGFDIGMFAETYRAALDKEVLGLLPGQIPSDVRDLIDDPGWKATVQRWTQEINAVILAGLPRHDRVRFAPPPALGPGDIQQTGLGGCPHPNEPGHRKLAAVLDNVFG</sequence>
<evidence type="ECO:0000313" key="2">
    <source>
        <dbReference type="Proteomes" id="UP000281726"/>
    </source>
</evidence>
<protein>
    <submittedName>
        <fullName evidence="1">Uncharacterized protein</fullName>
    </submittedName>
</protein>
<proteinExistence type="predicted"/>
<dbReference type="AlphaFoldDB" id="A0A3A9ZHJ0"/>